<dbReference type="InterPro" id="IPR011004">
    <property type="entry name" value="Trimer_LpxA-like_sf"/>
</dbReference>
<dbReference type="InterPro" id="IPR001451">
    <property type="entry name" value="Hexapep"/>
</dbReference>
<sequence>MKSFRGKTPQLGNRVWVDDSAVIIGDVTIGEDSSVWPLVAIRGDMHRITIGARTSVQDNSCLHITHASTYKPEGYPLSIGDDVTVGHMAMLHGCTVGNRVLVGMGTTILDGAVIEDEVIIGAGSLVPPGKRLETGFMYMGSPVKQIRPLNDKEIEYFQYAGLNYVKLKDEYLAEAQAQKATSL</sequence>
<evidence type="ECO:0000313" key="2">
    <source>
        <dbReference type="Proteomes" id="UP000252792"/>
    </source>
</evidence>
<dbReference type="PANTHER" id="PTHR13061:SF56">
    <property type="entry name" value="PROTEIN YRDA"/>
    <property type="match status" value="1"/>
</dbReference>
<reference evidence="1 2" key="1">
    <citation type="submission" date="2018-06" db="EMBL/GenBank/DDBJ databases">
        <title>Genomic Encyclopedia of Type Strains, Phase III (KMG-III): the genomes of soil and plant-associated and newly described type strains.</title>
        <authorList>
            <person name="Whitman W."/>
        </authorList>
    </citation>
    <scope>NUCLEOTIDE SEQUENCE [LARGE SCALE GENOMIC DNA]</scope>
    <source>
        <strain evidence="1 2">CECT 7377</strain>
    </source>
</reference>
<name>A0A366J9Z9_9GAMM</name>
<dbReference type="InterPro" id="IPR050484">
    <property type="entry name" value="Transf_Hexapept/Carb_Anhydrase"/>
</dbReference>
<keyword evidence="1" id="KW-0808">Transferase</keyword>
<protein>
    <submittedName>
        <fullName evidence="1">Carbonic anhydrase/acetyltransferase-like protein (Isoleucine patch superfamily)</fullName>
    </submittedName>
</protein>
<dbReference type="Proteomes" id="UP000252792">
    <property type="component" value="Unassembled WGS sequence"/>
</dbReference>
<evidence type="ECO:0000313" key="1">
    <source>
        <dbReference type="EMBL" id="RBP83841.1"/>
    </source>
</evidence>
<accession>A0A366J9Z9</accession>
<dbReference type="SUPFAM" id="SSF51161">
    <property type="entry name" value="Trimeric LpxA-like enzymes"/>
    <property type="match status" value="1"/>
</dbReference>
<dbReference type="GO" id="GO:0016740">
    <property type="term" value="F:transferase activity"/>
    <property type="evidence" value="ECO:0007669"/>
    <property type="project" value="UniProtKB-KW"/>
</dbReference>
<proteinExistence type="predicted"/>
<gene>
    <name evidence="1" type="ORF">DFP80_105161</name>
</gene>
<dbReference type="CDD" id="cd04645">
    <property type="entry name" value="LbH_gamma_CA_like"/>
    <property type="match status" value="1"/>
</dbReference>
<dbReference type="PANTHER" id="PTHR13061">
    <property type="entry name" value="DYNACTIN SUBUNIT P25"/>
    <property type="match status" value="1"/>
</dbReference>
<dbReference type="Pfam" id="PF00132">
    <property type="entry name" value="Hexapep"/>
    <property type="match status" value="2"/>
</dbReference>
<dbReference type="AlphaFoldDB" id="A0A366J9Z9"/>
<dbReference type="Gene3D" id="2.160.10.10">
    <property type="entry name" value="Hexapeptide repeat proteins"/>
    <property type="match status" value="1"/>
</dbReference>
<dbReference type="EMBL" id="QNSE01000005">
    <property type="protein sequence ID" value="RBP83841.1"/>
    <property type="molecule type" value="Genomic_DNA"/>
</dbReference>
<keyword evidence="2" id="KW-1185">Reference proteome</keyword>
<organism evidence="1 2">
    <name type="scientific">Marinomonas rhizomae</name>
    <dbReference type="NCBI Taxonomy" id="491948"/>
    <lineage>
        <taxon>Bacteria</taxon>
        <taxon>Pseudomonadati</taxon>
        <taxon>Pseudomonadota</taxon>
        <taxon>Gammaproteobacteria</taxon>
        <taxon>Oceanospirillales</taxon>
        <taxon>Oceanospirillaceae</taxon>
        <taxon>Marinomonas</taxon>
    </lineage>
</organism>
<dbReference type="InterPro" id="IPR047324">
    <property type="entry name" value="LbH_gamma_CA-like"/>
</dbReference>
<comment type="caution">
    <text evidence="1">The sequence shown here is derived from an EMBL/GenBank/DDBJ whole genome shotgun (WGS) entry which is preliminary data.</text>
</comment>